<dbReference type="Pfam" id="PF06074">
    <property type="entry name" value="Portal_Mu"/>
    <property type="match status" value="1"/>
</dbReference>
<evidence type="ECO:0000313" key="2">
    <source>
        <dbReference type="Proteomes" id="UP000176204"/>
    </source>
</evidence>
<protein>
    <submittedName>
        <fullName evidence="1">Uncharacterized protein</fullName>
    </submittedName>
</protein>
<dbReference type="RefSeq" id="WP_067774310.1">
    <property type="nucleotide sequence ID" value="NZ_LT629973.1"/>
</dbReference>
<sequence>MWWSKKEKKSGAGSLSVQQDAASKLNDWTVSDLGPRSLAALKESTSSGHVDQLEQLFRTMCAEWDTLKKDLNDVSKAVASLSWSVAPWAESGQAPSEEAHEAARMVDAALWHAPSIAPGEWKHNFLELVESVVYAMYRGQTVHEILWESCGKLVFPAAYVPILPQFFGWSISNGEPDRLLLFPDGIWASDSARPFDRNKFIVAINKSGIDHPLFNASLRTLVGWFGASRWGLTWLMQYCQVFGLPIRHFIIDDEEIQRKLEAELSRKGASTTIFSSSAARLEIHDAMKGSSSLPTATLIEMADRACDKLILGQTLISDTGKSGSGAYALGKVHQGIRLEIITHAAQFVANVLNAQLVPAIVELNMGRVSSPLPEIVFSVPNSDIDKDKLDFYDGMINRLGMRLSEQRVYDAFGQPMPQEGERVFEPLR</sequence>
<name>A0A1C7PCX3_9BACT</name>
<dbReference type="STRING" id="1679444.PYTT_1644"/>
<organism evidence="1 2">
    <name type="scientific">Akkermansia glycaniphila</name>
    <dbReference type="NCBI Taxonomy" id="1679444"/>
    <lineage>
        <taxon>Bacteria</taxon>
        <taxon>Pseudomonadati</taxon>
        <taxon>Verrucomicrobiota</taxon>
        <taxon>Verrucomicrobiia</taxon>
        <taxon>Verrucomicrobiales</taxon>
        <taxon>Akkermansiaceae</taxon>
        <taxon>Akkermansia</taxon>
    </lineage>
</organism>
<dbReference type="AlphaFoldDB" id="A0A1C7PCX3"/>
<accession>A0A1C7PCX3</accession>
<reference evidence="2" key="1">
    <citation type="submission" date="2016-09" db="EMBL/GenBank/DDBJ databases">
        <authorList>
            <person name="Koehorst J."/>
        </authorList>
    </citation>
    <scope>NUCLEOTIDE SEQUENCE [LARGE SCALE GENOMIC DNA]</scope>
</reference>
<gene>
    <name evidence="1" type="ORF">PYTT_1644</name>
</gene>
<dbReference type="Proteomes" id="UP000176204">
    <property type="component" value="Chromosome I"/>
</dbReference>
<proteinExistence type="predicted"/>
<keyword evidence="2" id="KW-1185">Reference proteome</keyword>
<evidence type="ECO:0000313" key="1">
    <source>
        <dbReference type="EMBL" id="SEH91120.1"/>
    </source>
</evidence>
<dbReference type="InterPro" id="IPR009279">
    <property type="entry name" value="Portal_Mu"/>
</dbReference>
<dbReference type="KEGG" id="agl:PYTT_1644"/>
<dbReference type="EMBL" id="LT629973">
    <property type="protein sequence ID" value="SEH91120.1"/>
    <property type="molecule type" value="Genomic_DNA"/>
</dbReference>